<dbReference type="Gene3D" id="3.40.50.2300">
    <property type="match status" value="2"/>
</dbReference>
<dbReference type="PROSITE" id="PS50932">
    <property type="entry name" value="HTH_LACI_2"/>
    <property type="match status" value="1"/>
</dbReference>
<gene>
    <name evidence="5" type="ORF">ADU59_02205</name>
</gene>
<proteinExistence type="predicted"/>
<sequence length="347" mass="37384">MSPKDGPKAAKIDRVTIRTVASHAGVSVAAVSKVLRNAYGVSDNLRGKVTGSIQELGYRPSRTARGLRGQTFTIGLLLVEIGNPFLPGVIAGVNGVLAPSNYQAMIGVGEARTQLETSLIETMIDYKMDGLILVAPRLPSEVVAAFATQIPIVALGYHDAFAEAFDTVNTDDQRGAEIAVEALLECGYRDIAMLSQDADEGYKVSVVRQREIGYRRAMQRSGIPGEPEIINITIDSPRREEAMRAFLVSESRPRAIFCWSDIDAVTILSLAAELGIRVPEDLAVVGYDNSPTSALSLINLASIDQSGRHLGETATRTLLSRIEGRTAATHILMEPSLVRRASLGLKR</sequence>
<evidence type="ECO:0000313" key="5">
    <source>
        <dbReference type="EMBL" id="OBZ97181.1"/>
    </source>
</evidence>
<dbReference type="SUPFAM" id="SSF47413">
    <property type="entry name" value="lambda repressor-like DNA-binding domains"/>
    <property type="match status" value="1"/>
</dbReference>
<dbReference type="PANTHER" id="PTHR30146">
    <property type="entry name" value="LACI-RELATED TRANSCRIPTIONAL REPRESSOR"/>
    <property type="match status" value="1"/>
</dbReference>
<dbReference type="PANTHER" id="PTHR30146:SF109">
    <property type="entry name" value="HTH-TYPE TRANSCRIPTIONAL REGULATOR GALS"/>
    <property type="match status" value="1"/>
</dbReference>
<accession>A0A1C7P7L3</accession>
<keyword evidence="2" id="KW-0238">DNA-binding</keyword>
<comment type="caution">
    <text evidence="5">The sequence shown here is derived from an EMBL/GenBank/DDBJ whole genome shotgun (WGS) entry which is preliminary data.</text>
</comment>
<feature type="domain" description="HTH lacI-type" evidence="4">
    <location>
        <begin position="15"/>
        <end position="69"/>
    </location>
</feature>
<dbReference type="STRING" id="1612624.ADU59_02205"/>
<keyword evidence="3" id="KW-0804">Transcription</keyword>
<protein>
    <submittedName>
        <fullName evidence="5">LacI family transcriptional regulator</fullName>
    </submittedName>
</protein>
<evidence type="ECO:0000259" key="4">
    <source>
        <dbReference type="PROSITE" id="PS50932"/>
    </source>
</evidence>
<dbReference type="AlphaFoldDB" id="A0A1C7P7L3"/>
<dbReference type="Proteomes" id="UP000093111">
    <property type="component" value="Unassembled WGS sequence"/>
</dbReference>
<dbReference type="GO" id="GO:0000976">
    <property type="term" value="F:transcription cis-regulatory region binding"/>
    <property type="evidence" value="ECO:0007669"/>
    <property type="project" value="TreeGrafter"/>
</dbReference>
<name>A0A1C7P7L3_9HYPH</name>
<evidence type="ECO:0000256" key="3">
    <source>
        <dbReference type="ARBA" id="ARBA00023163"/>
    </source>
</evidence>
<reference evidence="5 6" key="1">
    <citation type="journal article" date="2016" name="Syst. Appl. Microbiol.">
        <title>Pararhizobium polonicum sp. nov. isolated from tumors on stone fruit rootstocks.</title>
        <authorList>
            <person name="Pulawska J."/>
            <person name="Kuzmanovic N."/>
            <person name="Willems A."/>
            <person name="Pothier J.F."/>
        </authorList>
    </citation>
    <scope>NUCLEOTIDE SEQUENCE [LARGE SCALE GENOMIC DNA]</scope>
    <source>
        <strain evidence="5 6">F5.1</strain>
    </source>
</reference>
<dbReference type="OrthoDB" id="8433438at2"/>
<dbReference type="InterPro" id="IPR010982">
    <property type="entry name" value="Lambda_DNA-bd_dom_sf"/>
</dbReference>
<dbReference type="Pfam" id="PF00356">
    <property type="entry name" value="LacI"/>
    <property type="match status" value="1"/>
</dbReference>
<dbReference type="PATRIC" id="fig|1612624.7.peg.459"/>
<dbReference type="InterPro" id="IPR046335">
    <property type="entry name" value="LacI/GalR-like_sensor"/>
</dbReference>
<dbReference type="GO" id="GO:0003700">
    <property type="term" value="F:DNA-binding transcription factor activity"/>
    <property type="evidence" value="ECO:0007669"/>
    <property type="project" value="TreeGrafter"/>
</dbReference>
<dbReference type="EMBL" id="LGLV01000004">
    <property type="protein sequence ID" value="OBZ97181.1"/>
    <property type="molecule type" value="Genomic_DNA"/>
</dbReference>
<dbReference type="CDD" id="cd01392">
    <property type="entry name" value="HTH_LacI"/>
    <property type="match status" value="1"/>
</dbReference>
<dbReference type="RefSeq" id="WP_068952504.1">
    <property type="nucleotide sequence ID" value="NZ_LGLV01000004.1"/>
</dbReference>
<dbReference type="SUPFAM" id="SSF53822">
    <property type="entry name" value="Periplasmic binding protein-like I"/>
    <property type="match status" value="1"/>
</dbReference>
<organism evidence="5 6">
    <name type="scientific">Pararhizobium polonicum</name>
    <dbReference type="NCBI Taxonomy" id="1612624"/>
    <lineage>
        <taxon>Bacteria</taxon>
        <taxon>Pseudomonadati</taxon>
        <taxon>Pseudomonadota</taxon>
        <taxon>Alphaproteobacteria</taxon>
        <taxon>Hyphomicrobiales</taxon>
        <taxon>Rhizobiaceae</taxon>
        <taxon>Rhizobium/Agrobacterium group</taxon>
        <taxon>Pararhizobium</taxon>
    </lineage>
</organism>
<dbReference type="Gene3D" id="1.10.260.40">
    <property type="entry name" value="lambda repressor-like DNA-binding domains"/>
    <property type="match status" value="1"/>
</dbReference>
<dbReference type="Pfam" id="PF13377">
    <property type="entry name" value="Peripla_BP_3"/>
    <property type="match status" value="1"/>
</dbReference>
<dbReference type="SMART" id="SM00354">
    <property type="entry name" value="HTH_LACI"/>
    <property type="match status" value="1"/>
</dbReference>
<evidence type="ECO:0000256" key="2">
    <source>
        <dbReference type="ARBA" id="ARBA00023125"/>
    </source>
</evidence>
<evidence type="ECO:0000256" key="1">
    <source>
        <dbReference type="ARBA" id="ARBA00023015"/>
    </source>
</evidence>
<keyword evidence="6" id="KW-1185">Reference proteome</keyword>
<dbReference type="CDD" id="cd06267">
    <property type="entry name" value="PBP1_LacI_sugar_binding-like"/>
    <property type="match status" value="1"/>
</dbReference>
<dbReference type="InterPro" id="IPR028082">
    <property type="entry name" value="Peripla_BP_I"/>
</dbReference>
<keyword evidence="1" id="KW-0805">Transcription regulation</keyword>
<dbReference type="InterPro" id="IPR000843">
    <property type="entry name" value="HTH_LacI"/>
</dbReference>
<evidence type="ECO:0000313" key="6">
    <source>
        <dbReference type="Proteomes" id="UP000093111"/>
    </source>
</evidence>